<keyword evidence="5" id="KW-0963">Cytoplasm</keyword>
<dbReference type="PANTHER" id="PTHR33588:SF1">
    <property type="entry name" value="CILIA- AND FLAGELLA-ASSOCIATED PROTEIN 299"/>
    <property type="match status" value="1"/>
</dbReference>
<feature type="region of interest" description="Disordered" evidence="7">
    <location>
        <begin position="142"/>
        <end position="165"/>
    </location>
</feature>
<evidence type="ECO:0000256" key="7">
    <source>
        <dbReference type="SAM" id="MobiDB-lite"/>
    </source>
</evidence>
<evidence type="ECO:0000256" key="4">
    <source>
        <dbReference type="ARBA" id="ARBA00021436"/>
    </source>
</evidence>
<reference evidence="8 9" key="1">
    <citation type="submission" date="2024-09" db="EMBL/GenBank/DDBJ databases">
        <title>A chromosome-level genome assembly of Gray's grenadier anchovy, Coilia grayii.</title>
        <authorList>
            <person name="Fu Z."/>
        </authorList>
    </citation>
    <scope>NUCLEOTIDE SEQUENCE [LARGE SCALE GENOMIC DNA]</scope>
    <source>
        <strain evidence="8">G4</strain>
        <tissue evidence="8">Muscle</tissue>
    </source>
</reference>
<comment type="caution">
    <text evidence="8">The sequence shown here is derived from an EMBL/GenBank/DDBJ whole genome shotgun (WGS) entry which is preliminary data.</text>
</comment>
<evidence type="ECO:0000256" key="1">
    <source>
        <dbReference type="ARBA" id="ARBA00003056"/>
    </source>
</evidence>
<dbReference type="PANTHER" id="PTHR33588">
    <property type="entry name" value="CILIA- AND FLAGELLA-ASSOCIATED PROTEIN 299"/>
    <property type="match status" value="1"/>
</dbReference>
<evidence type="ECO:0000256" key="5">
    <source>
        <dbReference type="ARBA" id="ARBA00022490"/>
    </source>
</evidence>
<name>A0ABD1K0C3_9TELE</name>
<dbReference type="GO" id="GO:0005737">
    <property type="term" value="C:cytoplasm"/>
    <property type="evidence" value="ECO:0007669"/>
    <property type="project" value="UniProtKB-SubCell"/>
</dbReference>
<gene>
    <name evidence="8" type="ORF">ACEWY4_012370</name>
</gene>
<dbReference type="GO" id="GO:0005634">
    <property type="term" value="C:nucleus"/>
    <property type="evidence" value="ECO:0007669"/>
    <property type="project" value="UniProtKB-SubCell"/>
</dbReference>
<keyword evidence="6" id="KW-0539">Nucleus</keyword>
<sequence length="165" mass="18348">MEDDNAAAALDSIVTEFHSYEDFLDSQITSLDLYYLEDEELARQLVELGYRGSGEVLKREEFESRKAAAEASRLNKRSQIRRPKCDSSISELCKQPEPGAVYLQSAAFAPGPLFALLGESRITNTSSDSRVLTRHLLNSSNMCTDRGRSSPMGLSAHAQVRDQED</sequence>
<accession>A0ABD1K0C3</accession>
<dbReference type="Pfam" id="PF14713">
    <property type="entry name" value="DUF4464"/>
    <property type="match status" value="1"/>
</dbReference>
<evidence type="ECO:0000313" key="8">
    <source>
        <dbReference type="EMBL" id="KAL2092572.1"/>
    </source>
</evidence>
<evidence type="ECO:0000313" key="9">
    <source>
        <dbReference type="Proteomes" id="UP001591681"/>
    </source>
</evidence>
<evidence type="ECO:0000256" key="2">
    <source>
        <dbReference type="ARBA" id="ARBA00004123"/>
    </source>
</evidence>
<comment type="function">
    <text evidence="1">May be involved in spermatogenesis.</text>
</comment>
<organism evidence="8 9">
    <name type="scientific">Coilia grayii</name>
    <name type="common">Gray's grenadier anchovy</name>
    <dbReference type="NCBI Taxonomy" id="363190"/>
    <lineage>
        <taxon>Eukaryota</taxon>
        <taxon>Metazoa</taxon>
        <taxon>Chordata</taxon>
        <taxon>Craniata</taxon>
        <taxon>Vertebrata</taxon>
        <taxon>Euteleostomi</taxon>
        <taxon>Actinopterygii</taxon>
        <taxon>Neopterygii</taxon>
        <taxon>Teleostei</taxon>
        <taxon>Clupei</taxon>
        <taxon>Clupeiformes</taxon>
        <taxon>Clupeoidei</taxon>
        <taxon>Engraulidae</taxon>
        <taxon>Coilinae</taxon>
        <taxon>Coilia</taxon>
    </lineage>
</organism>
<dbReference type="EMBL" id="JBHFQA010000010">
    <property type="protein sequence ID" value="KAL2092572.1"/>
    <property type="molecule type" value="Genomic_DNA"/>
</dbReference>
<dbReference type="AlphaFoldDB" id="A0ABD1K0C3"/>
<protein>
    <recommendedName>
        <fullName evidence="4">Cilia- and flagella-associated protein 299</fullName>
    </recommendedName>
</protein>
<dbReference type="InterPro" id="IPR027887">
    <property type="entry name" value="DUF4464"/>
</dbReference>
<comment type="subcellular location">
    <subcellularLocation>
        <location evidence="3">Cytoplasm</location>
    </subcellularLocation>
    <subcellularLocation>
        <location evidence="2">Nucleus</location>
    </subcellularLocation>
</comment>
<evidence type="ECO:0000256" key="3">
    <source>
        <dbReference type="ARBA" id="ARBA00004496"/>
    </source>
</evidence>
<keyword evidence="9" id="KW-1185">Reference proteome</keyword>
<evidence type="ECO:0000256" key="6">
    <source>
        <dbReference type="ARBA" id="ARBA00023242"/>
    </source>
</evidence>
<proteinExistence type="predicted"/>
<dbReference type="Proteomes" id="UP001591681">
    <property type="component" value="Unassembled WGS sequence"/>
</dbReference>